<evidence type="ECO:0000313" key="2">
    <source>
        <dbReference type="EMBL" id="KZT01273.1"/>
    </source>
</evidence>
<keyword evidence="3" id="KW-1185">Reference proteome</keyword>
<dbReference type="GeneID" id="63830370"/>
<dbReference type="EMBL" id="KV427667">
    <property type="protein sequence ID" value="KZT01273.1"/>
    <property type="molecule type" value="Genomic_DNA"/>
</dbReference>
<dbReference type="Proteomes" id="UP000076871">
    <property type="component" value="Unassembled WGS sequence"/>
</dbReference>
<feature type="region of interest" description="Disordered" evidence="1">
    <location>
        <begin position="46"/>
        <end position="84"/>
    </location>
</feature>
<reference evidence="2 3" key="1">
    <citation type="journal article" date="2016" name="Mol. Biol. Evol.">
        <title>Comparative Genomics of Early-Diverging Mushroom-Forming Fungi Provides Insights into the Origins of Lignocellulose Decay Capabilities.</title>
        <authorList>
            <person name="Nagy L.G."/>
            <person name="Riley R."/>
            <person name="Tritt A."/>
            <person name="Adam C."/>
            <person name="Daum C."/>
            <person name="Floudas D."/>
            <person name="Sun H."/>
            <person name="Yadav J.S."/>
            <person name="Pangilinan J."/>
            <person name="Larsson K.H."/>
            <person name="Matsuura K."/>
            <person name="Barry K."/>
            <person name="Labutti K."/>
            <person name="Kuo R."/>
            <person name="Ohm R.A."/>
            <person name="Bhattacharya S.S."/>
            <person name="Shirouzu T."/>
            <person name="Yoshinaga Y."/>
            <person name="Martin F.M."/>
            <person name="Grigoriev I.V."/>
            <person name="Hibbett D.S."/>
        </authorList>
    </citation>
    <scope>NUCLEOTIDE SEQUENCE [LARGE SCALE GENOMIC DNA]</scope>
    <source>
        <strain evidence="2 3">93-53</strain>
    </source>
</reference>
<evidence type="ECO:0000313" key="3">
    <source>
        <dbReference type="Proteomes" id="UP000076871"/>
    </source>
</evidence>
<accession>A0A165BLJ1</accession>
<protein>
    <submittedName>
        <fullName evidence="2">Uncharacterized protein</fullName>
    </submittedName>
</protein>
<proteinExistence type="predicted"/>
<name>A0A165BLJ1_9APHY</name>
<organism evidence="2 3">
    <name type="scientific">Laetiporus sulphureus 93-53</name>
    <dbReference type="NCBI Taxonomy" id="1314785"/>
    <lineage>
        <taxon>Eukaryota</taxon>
        <taxon>Fungi</taxon>
        <taxon>Dikarya</taxon>
        <taxon>Basidiomycota</taxon>
        <taxon>Agaricomycotina</taxon>
        <taxon>Agaricomycetes</taxon>
        <taxon>Polyporales</taxon>
        <taxon>Laetiporus</taxon>
    </lineage>
</organism>
<gene>
    <name evidence="2" type="ORF">LAESUDRAFT_763870</name>
</gene>
<dbReference type="RefSeq" id="XP_040759013.1">
    <property type="nucleotide sequence ID" value="XM_040913342.1"/>
</dbReference>
<sequence length="252" mass="28331">MGMLECQHLKQEEVAMELGSASDGQRIKLSLHDVRHGWVREEMEMRDKDGQIPGHGQSLREGPQTLEGEADGKPLEGAPSLGQRGEVGLEQGTLDLEKDAQQKLKNIYSKVSLNMISFTEKFRQWAPKTNLSHTALIGYIVKHQPEKICNAMITHGSLRIADPVTWPEYLDLCLMLEAKFRADKAGTYNTAQPSSSTPHTRKDPDAMEVDELKELSKEQEQWLEKKLCLMQQASFQIQTMVPQPKVQGQVPA</sequence>
<dbReference type="AlphaFoldDB" id="A0A165BLJ1"/>
<dbReference type="InParanoid" id="A0A165BLJ1"/>
<evidence type="ECO:0000256" key="1">
    <source>
        <dbReference type="SAM" id="MobiDB-lite"/>
    </source>
</evidence>